<dbReference type="KEGG" id="opr:Ocepr_2356"/>
<dbReference type="Proteomes" id="UP000008722">
    <property type="component" value="Plasmid pOCEPR01"/>
</dbReference>
<evidence type="ECO:0008006" key="3">
    <source>
        <dbReference type="Google" id="ProtNLM"/>
    </source>
</evidence>
<reference evidence="1 2" key="2">
    <citation type="journal article" date="2011" name="Stand. Genomic Sci.">
        <title>Complete genome sequence of Oceanithermus profundus type strain (506).</title>
        <authorList>
            <person name="Pati A."/>
            <person name="Zhang X."/>
            <person name="Lapidus A."/>
            <person name="Nolan M."/>
            <person name="Lucas S."/>
            <person name="Del Rio T.G."/>
            <person name="Tice H."/>
            <person name="Cheng J.F."/>
            <person name="Tapia R."/>
            <person name="Han C."/>
            <person name="Goodwin L."/>
            <person name="Pitluck S."/>
            <person name="Liolios K."/>
            <person name="Pagani I."/>
            <person name="Ivanova N."/>
            <person name="Mavromatis K."/>
            <person name="Chen A."/>
            <person name="Palaniappan K."/>
            <person name="Hauser L."/>
            <person name="Jeffries C.D."/>
            <person name="Brambilla E.M."/>
            <person name="Rohl A."/>
            <person name="Mwirichia R."/>
            <person name="Rohde M."/>
            <person name="Tindall B.J."/>
            <person name="Sikorski J."/>
            <person name="Wirth R."/>
            <person name="Goker M."/>
            <person name="Woyke T."/>
            <person name="Detter J.C."/>
            <person name="Bristow J."/>
            <person name="Eisen J.A."/>
            <person name="Markowitz V."/>
            <person name="Hugenholtz P."/>
            <person name="Kyrpides N.C."/>
            <person name="Klenk H.P."/>
            <person name="Land M."/>
        </authorList>
    </citation>
    <scope>NUCLEOTIDE SEQUENCE [LARGE SCALE GENOMIC DNA]</scope>
    <source>
        <strain evidence="2">DSM 14977 / NBRC 100410 / VKM B-2274 / 506</strain>
        <plasmid evidence="2">Plasmid pOCEPR01</plasmid>
    </source>
</reference>
<evidence type="ECO:0000313" key="1">
    <source>
        <dbReference type="EMBL" id="ADR37804.1"/>
    </source>
</evidence>
<keyword evidence="2" id="KW-1185">Reference proteome</keyword>
<sequence length="551" mass="59343" precursor="true">MNNARGSIMLVVLMLSLLFSAIAAFNLFVTTTRSQAVRLEQRTQALEAKARAQAHLLRGHVVTKLKHEVAAQTELNLGNGAYYLENKEADLASALQQVADGLYCDWVEGTRMRVAFTNEACGEPLPPGVTPPRLPYLIGGAANTFVSGPFGIGGTYYYYPQVYAIPYVALVEAKDAEGEAVAVFKGYFEAHVSVPNPMHFSTYIEDPPTSGLVAFGNNDLIEGAVAVPGPVRFDGEPLLLGTVFVHSNPTGEVSFAGVRLQENKIVNPQAPCYPGACPRLTSGADWSAPFTPPPLSNYYRAPSGALEFSGDVDRIRMRYNGSDGRHYLYVKQGATETQYRFTIGGALESSTDGGATWTEEQANFNGRIYVRGDLRGLEPVDAFEPALDGPVSIFTDGDLTVTGPLLYNNTPCQRYSDPDSNTIYSQCDTTVDDQLTLVSLGGNVLLDVPPGHSWKLAANLVAVQGVVKPSSYSAPPATLDLLGTIAAKRYAPWGFDDADGRRITGVVLHHYFDSREARGATLRSALFPITGTAAQVIGIVPHSEAPKIVRE</sequence>
<gene>
    <name evidence="1" type="ordered locus">Ocepr_2356</name>
</gene>
<geneLocation type="plasmid" evidence="1 2">
    <name>pOCEPR01</name>
</geneLocation>
<dbReference type="RefSeq" id="WP_013449783.1">
    <property type="nucleotide sequence ID" value="NC_014753.1"/>
</dbReference>
<organism evidence="1 2">
    <name type="scientific">Oceanithermus profundus (strain DSM 14977 / NBRC 100410 / VKM B-2274 / 506)</name>
    <dbReference type="NCBI Taxonomy" id="670487"/>
    <lineage>
        <taxon>Bacteria</taxon>
        <taxon>Thermotogati</taxon>
        <taxon>Deinococcota</taxon>
        <taxon>Deinococci</taxon>
        <taxon>Thermales</taxon>
        <taxon>Thermaceae</taxon>
        <taxon>Oceanithermus</taxon>
    </lineage>
</organism>
<proteinExistence type="predicted"/>
<dbReference type="HOGENOM" id="CLU_428204_0_0_0"/>
<reference evidence="2" key="1">
    <citation type="submission" date="2010-11" db="EMBL/GenBank/DDBJ databases">
        <title>The complete sequence of plasmid of Oceanithermus profundus DSM 14977.</title>
        <authorList>
            <consortium name="US DOE Joint Genome Institute (JGI-PGF)"/>
            <person name="Lucas S."/>
            <person name="Copeland A."/>
            <person name="Lapidus A."/>
            <person name="Bruce D."/>
            <person name="Goodwin L."/>
            <person name="Pitluck S."/>
            <person name="Kyrpides N."/>
            <person name="Mavromatis K."/>
            <person name="Pagani I."/>
            <person name="Ivanova N."/>
            <person name="Zhang X."/>
            <person name="Brettin T."/>
            <person name="Detter J.C."/>
            <person name="Tapia R."/>
            <person name="Han C."/>
            <person name="Land M."/>
            <person name="Hauser L."/>
            <person name="Markowitz V."/>
            <person name="Cheng J.-F."/>
            <person name="Hugenholtz P."/>
            <person name="Woyke T."/>
            <person name="Wu D."/>
            <person name="Tindall B."/>
            <person name="Faehnrich R."/>
            <person name="Brambilla E."/>
            <person name="Klenk H.-P."/>
            <person name="Eisen J.A."/>
        </authorList>
    </citation>
    <scope>NUCLEOTIDE SEQUENCE [LARGE SCALE GENOMIC DNA]</scope>
    <source>
        <strain evidence="2">DSM 14977 / NBRC 100410 / VKM B-2274 / 506</strain>
        <plasmid evidence="2">Plasmid pOCEPR01</plasmid>
    </source>
</reference>
<dbReference type="AlphaFoldDB" id="E4UAM5"/>
<dbReference type="EMBL" id="CP002362">
    <property type="protein sequence ID" value="ADR37804.1"/>
    <property type="molecule type" value="Genomic_DNA"/>
</dbReference>
<accession>E4UAM5</accession>
<protein>
    <recommendedName>
        <fullName evidence="3">DUF4900 domain-containing protein</fullName>
    </recommendedName>
</protein>
<evidence type="ECO:0000313" key="2">
    <source>
        <dbReference type="Proteomes" id="UP000008722"/>
    </source>
</evidence>
<keyword evidence="1" id="KW-0614">Plasmid</keyword>
<name>E4UAM5_OCEP5</name>